<dbReference type="GO" id="GO:0005634">
    <property type="term" value="C:nucleus"/>
    <property type="evidence" value="ECO:0007669"/>
    <property type="project" value="TreeGrafter"/>
</dbReference>
<organism evidence="4 5">
    <name type="scientific">Rozella allomycis (strain CSF55)</name>
    <dbReference type="NCBI Taxonomy" id="988480"/>
    <lineage>
        <taxon>Eukaryota</taxon>
        <taxon>Fungi</taxon>
        <taxon>Fungi incertae sedis</taxon>
        <taxon>Cryptomycota</taxon>
        <taxon>Cryptomycota incertae sedis</taxon>
        <taxon>Rozella</taxon>
    </lineage>
</organism>
<feature type="domain" description="MIF4G-like type 1" evidence="2">
    <location>
        <begin position="99"/>
        <end position="223"/>
    </location>
</feature>
<evidence type="ECO:0000259" key="2">
    <source>
        <dbReference type="Pfam" id="PF09088"/>
    </source>
</evidence>
<name>A0A4V1IZG6_ROZAC</name>
<proteinExistence type="predicted"/>
<dbReference type="Proteomes" id="UP000281549">
    <property type="component" value="Unassembled WGS sequence"/>
</dbReference>
<protein>
    <submittedName>
        <fullName evidence="4">Uncharacterized protein</fullName>
    </submittedName>
</protein>
<dbReference type="PANTHER" id="PTHR12412">
    <property type="entry name" value="CAP BINDING PROTEIN"/>
    <property type="match status" value="1"/>
</dbReference>
<evidence type="ECO:0000313" key="5">
    <source>
        <dbReference type="Proteomes" id="UP000281549"/>
    </source>
</evidence>
<keyword evidence="1" id="KW-0175">Coiled coil</keyword>
<dbReference type="Pfam" id="PF09088">
    <property type="entry name" value="MIF4G_like"/>
    <property type="match status" value="1"/>
</dbReference>
<dbReference type="SUPFAM" id="SSF48371">
    <property type="entry name" value="ARM repeat"/>
    <property type="match status" value="2"/>
</dbReference>
<dbReference type="GO" id="GO:0003729">
    <property type="term" value="F:mRNA binding"/>
    <property type="evidence" value="ECO:0007669"/>
    <property type="project" value="TreeGrafter"/>
</dbReference>
<accession>A0A4V1IZG6</accession>
<evidence type="ECO:0000256" key="1">
    <source>
        <dbReference type="SAM" id="Coils"/>
    </source>
</evidence>
<reference evidence="5" key="1">
    <citation type="journal article" date="2018" name="Nat. Microbiol.">
        <title>Leveraging single-cell genomics to expand the fungal tree of life.</title>
        <authorList>
            <person name="Ahrendt S.R."/>
            <person name="Quandt C.A."/>
            <person name="Ciobanu D."/>
            <person name="Clum A."/>
            <person name="Salamov A."/>
            <person name="Andreopoulos B."/>
            <person name="Cheng J.F."/>
            <person name="Woyke T."/>
            <person name="Pelin A."/>
            <person name="Henrissat B."/>
            <person name="Reynolds N.K."/>
            <person name="Benny G.L."/>
            <person name="Smith M.E."/>
            <person name="James T.Y."/>
            <person name="Grigoriev I.V."/>
        </authorList>
    </citation>
    <scope>NUCLEOTIDE SEQUENCE [LARGE SCALE GENOMIC DNA]</scope>
    <source>
        <strain evidence="5">CSF55</strain>
    </source>
</reference>
<dbReference type="GO" id="GO:0005846">
    <property type="term" value="C:nuclear cap binding complex"/>
    <property type="evidence" value="ECO:0007669"/>
    <property type="project" value="InterPro"/>
</dbReference>
<dbReference type="GO" id="GO:0000184">
    <property type="term" value="P:nuclear-transcribed mRNA catabolic process, nonsense-mediated decay"/>
    <property type="evidence" value="ECO:0007669"/>
    <property type="project" value="TreeGrafter"/>
</dbReference>
<dbReference type="AlphaFoldDB" id="A0A4V1IZG6"/>
<evidence type="ECO:0000313" key="4">
    <source>
        <dbReference type="EMBL" id="RKP17989.1"/>
    </source>
</evidence>
<dbReference type="InterPro" id="IPR027159">
    <property type="entry name" value="CBP80"/>
</dbReference>
<dbReference type="Pfam" id="PF09090">
    <property type="entry name" value="MIF4G_like_2"/>
    <property type="match status" value="1"/>
</dbReference>
<dbReference type="EMBL" id="ML005599">
    <property type="protein sequence ID" value="RKP17989.1"/>
    <property type="molecule type" value="Genomic_DNA"/>
</dbReference>
<dbReference type="Gene3D" id="1.25.40.180">
    <property type="match status" value="2"/>
</dbReference>
<feature type="coiled-coil region" evidence="1">
    <location>
        <begin position="488"/>
        <end position="572"/>
    </location>
</feature>
<gene>
    <name evidence="4" type="ORF">ROZALSC1DRAFT_23660</name>
</gene>
<dbReference type="InterPro" id="IPR015174">
    <property type="entry name" value="MIF4G-like_typ-2"/>
</dbReference>
<dbReference type="GO" id="GO:0006406">
    <property type="term" value="P:mRNA export from nucleus"/>
    <property type="evidence" value="ECO:0007669"/>
    <property type="project" value="InterPro"/>
</dbReference>
<evidence type="ECO:0000259" key="3">
    <source>
        <dbReference type="Pfam" id="PF09090"/>
    </source>
</evidence>
<dbReference type="GO" id="GO:0000339">
    <property type="term" value="F:RNA cap binding"/>
    <property type="evidence" value="ECO:0007669"/>
    <property type="project" value="InterPro"/>
</dbReference>
<dbReference type="InterPro" id="IPR015172">
    <property type="entry name" value="MIF4G-like_typ-1"/>
</dbReference>
<sequence length="631" mass="74164">MFHSGDLEQRDSLEDLYQRLCVFKEDRWFSKILTIIDDSPFSDLLMNQTQYQKDSYPEKESMDRWILMDIVWSICHFFEINHKECVQALMLIDVPANVNRAIVETIFINLLSNPSFKIAYYVTLLCDLCKSYPRIIPKDIGKILFTVFEQMDAWELDYFALDRFSSWFALHLSNFNLKWPWDDWKEIIESENGNSRQKLFIEQTISKLLSLLYVNRVKAALPDFLHVFIPSSLMTFDGDETLIGMLKEKKSKDEINEYLSNCENSLEKLIHSIWKFGSKSFTFILIAIERSLPILKDLVSTDQDQIEILKLTLEFFQNNHQLISYNLVHPKVLMDFIFSNQQPLNQYWIWRIIDAALSKSVDRNIYLEKEKGMKVDYFENVISAFIKHSFAQDMTLDYPIGILRKYINHVSPSILVDNLPEDISSKFINLINLFMDIDEDDWLDQLDEDDLKRIEQCTSQDTPTTAQTPVEQVVSRRINFEDTNQQIISQLKAENKSLQAKIDQALLSKFTKEGEIKIVRENLARLQIKNDELSLQLSTHTDSINKVRKQLEAEMEEKLERLKTELLFKEHELRQLSFGRKRMASDSLEYLNSSQQSTIVKESRENDSIQLNVDHCLLEKLDNTSKDLQYC</sequence>
<dbReference type="InterPro" id="IPR016024">
    <property type="entry name" value="ARM-type_fold"/>
</dbReference>
<dbReference type="PANTHER" id="PTHR12412:SF2">
    <property type="entry name" value="NUCLEAR CAP-BINDING PROTEIN SUBUNIT 1"/>
    <property type="match status" value="1"/>
</dbReference>
<feature type="domain" description="MIF4G-like type 2" evidence="3">
    <location>
        <begin position="241"/>
        <end position="445"/>
    </location>
</feature>